<dbReference type="Gene3D" id="3.40.309.10">
    <property type="entry name" value="Aldehyde Dehydrogenase, Chain A, domain 2"/>
    <property type="match status" value="1"/>
</dbReference>
<evidence type="ECO:0000313" key="10">
    <source>
        <dbReference type="Proteomes" id="UP000598820"/>
    </source>
</evidence>
<dbReference type="InterPro" id="IPR015590">
    <property type="entry name" value="Aldehyde_DH_dom"/>
</dbReference>
<dbReference type="GO" id="GO:0004029">
    <property type="term" value="F:aldehyde dehydrogenase (NAD+) activity"/>
    <property type="evidence" value="ECO:0007669"/>
    <property type="project" value="TreeGrafter"/>
</dbReference>
<dbReference type="SUPFAM" id="SSF53720">
    <property type="entry name" value="ALDH-like"/>
    <property type="match status" value="1"/>
</dbReference>
<gene>
    <name evidence="9" type="ORF">IC229_13715</name>
</gene>
<dbReference type="InterPro" id="IPR012394">
    <property type="entry name" value="Aldehyde_DH_NAD(P)"/>
</dbReference>
<dbReference type="InterPro" id="IPR029510">
    <property type="entry name" value="Ald_DH_CS_GLU"/>
</dbReference>
<dbReference type="AlphaFoldDB" id="A0A926Y1B4"/>
<dbReference type="CDD" id="cd07134">
    <property type="entry name" value="ALDH_AlkH-like"/>
    <property type="match status" value="1"/>
</dbReference>
<feature type="domain" description="Aldehyde dehydrogenase" evidence="8">
    <location>
        <begin position="8"/>
        <end position="444"/>
    </location>
</feature>
<dbReference type="InterPro" id="IPR016160">
    <property type="entry name" value="Ald_DH_CS_CYS"/>
</dbReference>
<name>A0A926Y1B4_9BACT</name>
<protein>
    <recommendedName>
        <fullName evidence="4">Aldehyde dehydrogenase</fullName>
    </recommendedName>
</protein>
<evidence type="ECO:0000256" key="2">
    <source>
        <dbReference type="ARBA" id="ARBA00023002"/>
    </source>
</evidence>
<dbReference type="PROSITE" id="PS00070">
    <property type="entry name" value="ALDEHYDE_DEHYDR_CYS"/>
    <property type="match status" value="1"/>
</dbReference>
<dbReference type="GO" id="GO:0005737">
    <property type="term" value="C:cytoplasm"/>
    <property type="evidence" value="ECO:0007669"/>
    <property type="project" value="TreeGrafter"/>
</dbReference>
<dbReference type="GO" id="GO:0006081">
    <property type="term" value="P:aldehyde metabolic process"/>
    <property type="evidence" value="ECO:0007669"/>
    <property type="project" value="InterPro"/>
</dbReference>
<keyword evidence="10" id="KW-1185">Reference proteome</keyword>
<dbReference type="Pfam" id="PF00171">
    <property type="entry name" value="Aldedh"/>
    <property type="match status" value="1"/>
</dbReference>
<evidence type="ECO:0000256" key="1">
    <source>
        <dbReference type="ARBA" id="ARBA00009986"/>
    </source>
</evidence>
<evidence type="ECO:0000256" key="5">
    <source>
        <dbReference type="PIRSR" id="PIRSR036492-1"/>
    </source>
</evidence>
<dbReference type="PIRSF" id="PIRSF036492">
    <property type="entry name" value="ALDH"/>
    <property type="match status" value="1"/>
</dbReference>
<feature type="active site" evidence="5 6">
    <location>
        <position position="220"/>
    </location>
</feature>
<dbReference type="RefSeq" id="WP_190887560.1">
    <property type="nucleotide sequence ID" value="NZ_JACWZY010000010.1"/>
</dbReference>
<sequence>MTILQPPANLRSELQAVFDAQHQNAPLMALTTAPERIERIRRIQQWLTSNETAIQQAMYDDFRRPPVEVLVGDLIPIYSEIRHTIRHLKSWMKPQRVPTSLALAGTRSYIHHEPKGNVLIISPWNYPLALAIRPLVLAIAAGNVAMLKPSELTPHTSGLLKRMLTELFPTNEVTVFEGDATVSEALLELPFNHIYFTGSPAVGRLVMTAAAKHLASVTLELGGKSPAFVDESANLKQAAEQIAWGKYFNNGQTCIAPDYLLVHEAVRKPFLESLQERLQKMYQPDNKPVEFSDSYARIVNRRHFERLKMLLDDATSKGAVVTFGGQLNPDQNFIEPTVLENVTPNMRVMQEEIFGPLLPILTYQTLDEAIRIVNQGEKPLALYIHSRNQKHTQYILDHTSAGDTVVNDTLLQFGNMEIPFGGVNNSGIGKSNGFFGFQEFSNQRGVMHRDLGTIKFLYPPYTDTVKKIAQFIAKYL</sequence>
<dbReference type="InterPro" id="IPR016163">
    <property type="entry name" value="Ald_DH_C"/>
</dbReference>
<keyword evidence="3" id="KW-0520">NAD</keyword>
<organism evidence="9 10">
    <name type="scientific">Spirosoma profusum</name>
    <dbReference type="NCBI Taxonomy" id="2771354"/>
    <lineage>
        <taxon>Bacteria</taxon>
        <taxon>Pseudomonadati</taxon>
        <taxon>Bacteroidota</taxon>
        <taxon>Cytophagia</taxon>
        <taxon>Cytophagales</taxon>
        <taxon>Cytophagaceae</taxon>
        <taxon>Spirosoma</taxon>
    </lineage>
</organism>
<comment type="caution">
    <text evidence="9">The sequence shown here is derived from an EMBL/GenBank/DDBJ whole genome shotgun (WGS) entry which is preliminary data.</text>
</comment>
<dbReference type="PANTHER" id="PTHR43570:SF20">
    <property type="entry name" value="ALDEHYDE DEHYDROGENASE ALDX-RELATED"/>
    <property type="match status" value="1"/>
</dbReference>
<dbReference type="InterPro" id="IPR016162">
    <property type="entry name" value="Ald_DH_N"/>
</dbReference>
<comment type="similarity">
    <text evidence="1 4 7">Belongs to the aldehyde dehydrogenase family.</text>
</comment>
<dbReference type="EMBL" id="JACWZY010000010">
    <property type="protein sequence ID" value="MBD2701703.1"/>
    <property type="molecule type" value="Genomic_DNA"/>
</dbReference>
<feature type="active site" evidence="5">
    <location>
        <position position="254"/>
    </location>
</feature>
<evidence type="ECO:0000256" key="7">
    <source>
        <dbReference type="RuleBase" id="RU003345"/>
    </source>
</evidence>
<dbReference type="Proteomes" id="UP000598820">
    <property type="component" value="Unassembled WGS sequence"/>
</dbReference>
<accession>A0A926Y1B4</accession>
<dbReference type="PANTHER" id="PTHR43570">
    <property type="entry name" value="ALDEHYDE DEHYDROGENASE"/>
    <property type="match status" value="1"/>
</dbReference>
<dbReference type="PROSITE" id="PS00687">
    <property type="entry name" value="ALDEHYDE_DEHYDR_GLU"/>
    <property type="match status" value="1"/>
</dbReference>
<evidence type="ECO:0000313" key="9">
    <source>
        <dbReference type="EMBL" id="MBD2701703.1"/>
    </source>
</evidence>
<dbReference type="InterPro" id="IPR016161">
    <property type="entry name" value="Ald_DH/histidinol_DH"/>
</dbReference>
<keyword evidence="2 4" id="KW-0560">Oxidoreductase</keyword>
<evidence type="ECO:0000259" key="8">
    <source>
        <dbReference type="Pfam" id="PF00171"/>
    </source>
</evidence>
<evidence type="ECO:0000256" key="4">
    <source>
        <dbReference type="PIRNR" id="PIRNR036492"/>
    </source>
</evidence>
<reference evidence="9" key="1">
    <citation type="submission" date="2020-09" db="EMBL/GenBank/DDBJ databases">
        <authorList>
            <person name="Kim M.K."/>
        </authorList>
    </citation>
    <scope>NUCLEOTIDE SEQUENCE</scope>
    <source>
        <strain evidence="9">BT702</strain>
    </source>
</reference>
<evidence type="ECO:0000256" key="3">
    <source>
        <dbReference type="ARBA" id="ARBA00023027"/>
    </source>
</evidence>
<proteinExistence type="inferred from homology"/>
<dbReference type="FunFam" id="3.40.309.10:FF:000025">
    <property type="entry name" value="Aldehyde dehydrogenase"/>
    <property type="match status" value="1"/>
</dbReference>
<evidence type="ECO:0000256" key="6">
    <source>
        <dbReference type="PROSITE-ProRule" id="PRU10007"/>
    </source>
</evidence>
<dbReference type="Gene3D" id="3.40.605.10">
    <property type="entry name" value="Aldehyde Dehydrogenase, Chain A, domain 1"/>
    <property type="match status" value="1"/>
</dbReference>